<dbReference type="EMBL" id="JPOX01000001">
    <property type="protein sequence ID" value="KFX53288.1"/>
    <property type="molecule type" value="Genomic_DNA"/>
</dbReference>
<dbReference type="AlphaFoldDB" id="A0A093Y721"/>
<accession>A0A093Y721</accession>
<organism evidence="1">
    <name type="scientific">Talaromyces marneffei PM1</name>
    <dbReference type="NCBI Taxonomy" id="1077442"/>
    <lineage>
        <taxon>Eukaryota</taxon>
        <taxon>Fungi</taxon>
        <taxon>Dikarya</taxon>
        <taxon>Ascomycota</taxon>
        <taxon>Pezizomycotina</taxon>
        <taxon>Eurotiomycetes</taxon>
        <taxon>Eurotiomycetidae</taxon>
        <taxon>Eurotiales</taxon>
        <taxon>Trichocomaceae</taxon>
        <taxon>Talaromyces</taxon>
        <taxon>Talaromyces sect. Talaromyces</taxon>
    </lineage>
</organism>
<gene>
    <name evidence="1" type="ORF">GQ26_0011400</name>
</gene>
<dbReference type="GO" id="GO:0006412">
    <property type="term" value="P:translation"/>
    <property type="evidence" value="ECO:0007669"/>
    <property type="project" value="InterPro"/>
</dbReference>
<dbReference type="InterPro" id="IPR036789">
    <property type="entry name" value="Ribosomal_uL6-like_a/b-dom_sf"/>
</dbReference>
<name>A0A093Y721_TALMA</name>
<dbReference type="Gene3D" id="3.90.930.12">
    <property type="entry name" value="Ribosomal protein L6, alpha-beta domain"/>
    <property type="match status" value="1"/>
</dbReference>
<keyword evidence="1" id="KW-0689">Ribosomal protein</keyword>
<reference evidence="1" key="1">
    <citation type="journal article" date="2014" name="PLoS Genet.">
        <title>Signature Gene Expression Reveals Novel Clues to the Molecular Mechanisms of Dimorphic Transition in Penicillium marneffei.</title>
        <authorList>
            <person name="Yang E."/>
            <person name="Wang G."/>
            <person name="Cai J."/>
            <person name="Woo P.C."/>
            <person name="Lau S.K."/>
            <person name="Yuen K.-Y."/>
            <person name="Chow W.-N."/>
            <person name="Lin X."/>
        </authorList>
    </citation>
    <scope>NUCLEOTIDE SEQUENCE [LARGE SCALE GENOMIC DNA]</scope>
    <source>
        <strain evidence="1">PM1</strain>
    </source>
</reference>
<dbReference type="HOGENOM" id="CLU_1778747_0_0_1"/>
<sequence>MSCAASQRCLVQLLREPIRSKSVPAFLVPALSQPLRTQCFSTTSAARSRIGGASVSIPPEVNLSLIDLPQTNVRGKAKDAPKMAVEVKGPLGQLTLKIPPFVNINHDQTTRKAMISVQDTEVPHQRAMWGTY</sequence>
<dbReference type="eggNOG" id="KOG3254">
    <property type="taxonomic scope" value="Eukaryota"/>
</dbReference>
<dbReference type="SUPFAM" id="SSF56053">
    <property type="entry name" value="Ribosomal protein L6"/>
    <property type="match status" value="1"/>
</dbReference>
<keyword evidence="1" id="KW-0687">Ribonucleoprotein</keyword>
<evidence type="ECO:0000313" key="1">
    <source>
        <dbReference type="EMBL" id="KFX53288.1"/>
    </source>
</evidence>
<comment type="caution">
    <text evidence="1">The sequence shown here is derived from an EMBL/GenBank/DDBJ whole genome shotgun (WGS) entry which is preliminary data.</text>
</comment>
<proteinExistence type="predicted"/>
<dbReference type="GO" id="GO:0019843">
    <property type="term" value="F:rRNA binding"/>
    <property type="evidence" value="ECO:0007669"/>
    <property type="project" value="InterPro"/>
</dbReference>
<dbReference type="GO" id="GO:0003735">
    <property type="term" value="F:structural constituent of ribosome"/>
    <property type="evidence" value="ECO:0007669"/>
    <property type="project" value="InterPro"/>
</dbReference>
<protein>
    <submittedName>
        <fullName evidence="1">54S ribosomal protein L6, mitochondrial</fullName>
    </submittedName>
</protein>
<dbReference type="GO" id="GO:0005840">
    <property type="term" value="C:ribosome"/>
    <property type="evidence" value="ECO:0007669"/>
    <property type="project" value="UniProtKB-KW"/>
</dbReference>